<evidence type="ECO:0000256" key="14">
    <source>
        <dbReference type="PROSITE-ProRule" id="PRU00175"/>
    </source>
</evidence>
<comment type="pathway">
    <text evidence="3">Protein modification; protein ubiquitination.</text>
</comment>
<dbReference type="SUPFAM" id="SSF57850">
    <property type="entry name" value="RING/U-box"/>
    <property type="match status" value="1"/>
</dbReference>
<comment type="similarity">
    <text evidence="13">Belongs to the RING-type zinc finger family. ATL subfamily.</text>
</comment>
<dbReference type="GO" id="GO:0008270">
    <property type="term" value="F:zinc ion binding"/>
    <property type="evidence" value="ECO:0007669"/>
    <property type="project" value="UniProtKB-KW"/>
</dbReference>
<proteinExistence type="inferred from homology"/>
<evidence type="ECO:0000313" key="19">
    <source>
        <dbReference type="EMBL" id="GMI67692.1"/>
    </source>
</evidence>
<accession>A0A9W7GZ42</accession>
<organism evidence="19 20">
    <name type="scientific">Hibiscus trionum</name>
    <name type="common">Flower of an hour</name>
    <dbReference type="NCBI Taxonomy" id="183268"/>
    <lineage>
        <taxon>Eukaryota</taxon>
        <taxon>Viridiplantae</taxon>
        <taxon>Streptophyta</taxon>
        <taxon>Embryophyta</taxon>
        <taxon>Tracheophyta</taxon>
        <taxon>Spermatophyta</taxon>
        <taxon>Magnoliopsida</taxon>
        <taxon>eudicotyledons</taxon>
        <taxon>Gunneridae</taxon>
        <taxon>Pentapetalae</taxon>
        <taxon>rosids</taxon>
        <taxon>malvids</taxon>
        <taxon>Malvales</taxon>
        <taxon>Malvaceae</taxon>
        <taxon>Malvoideae</taxon>
        <taxon>Hibiscus</taxon>
    </lineage>
</organism>
<evidence type="ECO:0000256" key="10">
    <source>
        <dbReference type="ARBA" id="ARBA00022833"/>
    </source>
</evidence>
<dbReference type="CDD" id="cd16461">
    <property type="entry name" value="RING-H2_EL5-like"/>
    <property type="match status" value="1"/>
</dbReference>
<feature type="transmembrane region" description="Helical" evidence="16">
    <location>
        <begin position="44"/>
        <end position="64"/>
    </location>
</feature>
<evidence type="ECO:0000256" key="8">
    <source>
        <dbReference type="ARBA" id="ARBA00022771"/>
    </source>
</evidence>
<evidence type="ECO:0000256" key="1">
    <source>
        <dbReference type="ARBA" id="ARBA00000900"/>
    </source>
</evidence>
<keyword evidence="20" id="KW-1185">Reference proteome</keyword>
<dbReference type="AlphaFoldDB" id="A0A9W7GZ42"/>
<feature type="compositionally biased region" description="Low complexity" evidence="15">
    <location>
        <begin position="184"/>
        <end position="193"/>
    </location>
</feature>
<evidence type="ECO:0000256" key="7">
    <source>
        <dbReference type="ARBA" id="ARBA00022723"/>
    </source>
</evidence>
<dbReference type="Gene3D" id="3.30.40.10">
    <property type="entry name" value="Zinc/RING finger domain, C3HC4 (zinc finger)"/>
    <property type="match status" value="1"/>
</dbReference>
<comment type="catalytic activity">
    <reaction evidence="1">
        <text>S-ubiquitinyl-[E2 ubiquitin-conjugating enzyme]-L-cysteine + [acceptor protein]-L-lysine = [E2 ubiquitin-conjugating enzyme]-L-cysteine + N(6)-ubiquitinyl-[acceptor protein]-L-lysine.</text>
        <dbReference type="EC" id="2.3.2.27"/>
    </reaction>
</comment>
<evidence type="ECO:0000256" key="16">
    <source>
        <dbReference type="SAM" id="Phobius"/>
    </source>
</evidence>
<evidence type="ECO:0000256" key="12">
    <source>
        <dbReference type="ARBA" id="ARBA00023136"/>
    </source>
</evidence>
<evidence type="ECO:0000256" key="17">
    <source>
        <dbReference type="SAM" id="SignalP"/>
    </source>
</evidence>
<dbReference type="PROSITE" id="PS50089">
    <property type="entry name" value="ZF_RING_2"/>
    <property type="match status" value="1"/>
</dbReference>
<evidence type="ECO:0000313" key="20">
    <source>
        <dbReference type="Proteomes" id="UP001165190"/>
    </source>
</evidence>
<sequence length="317" mass="35060">MFNLSRWTSLHILTVVSVTAQPTPKAPPRADSYYLFGNFNPSMIIVVLVLVGAFFLVGFLSVYIRRCNEAHAMATAAAASSAQGCRSKGLDPAVTESFPIFMYSYVKDLKLGKAALECAVCLSEFGDDETLRLIPKCSHVFHLDCIDAWLANYVTCPVCRAKLTLDCGDKGEPVESSSNVTELNSNDSNNESSPRTTQRAEEKNELVIQINEEISPKIKGKLPRSNSTGHSLVQPGESMERFTLWLPEEIRKQIAKSGRLKRTRSYDVVLETEVCSKKGEGSSRGKSNTERWVFSLFSESAVCLEDGSAVSRRGRWV</sequence>
<dbReference type="InterPro" id="IPR001841">
    <property type="entry name" value="Znf_RING"/>
</dbReference>
<evidence type="ECO:0000256" key="2">
    <source>
        <dbReference type="ARBA" id="ARBA00004167"/>
    </source>
</evidence>
<dbReference type="Pfam" id="PF13639">
    <property type="entry name" value="zf-RING_2"/>
    <property type="match status" value="1"/>
</dbReference>
<feature type="chain" id="PRO_5040986207" description="RING-type E3 ubiquitin transferase" evidence="17">
    <location>
        <begin position="21"/>
        <end position="317"/>
    </location>
</feature>
<feature type="signal peptide" evidence="17">
    <location>
        <begin position="1"/>
        <end position="20"/>
    </location>
</feature>
<keyword evidence="8 14" id="KW-0863">Zinc-finger</keyword>
<keyword evidence="12 16" id="KW-0472">Membrane</keyword>
<evidence type="ECO:0000256" key="4">
    <source>
        <dbReference type="ARBA" id="ARBA00012483"/>
    </source>
</evidence>
<evidence type="ECO:0000256" key="6">
    <source>
        <dbReference type="ARBA" id="ARBA00022692"/>
    </source>
</evidence>
<dbReference type="GO" id="GO:0016567">
    <property type="term" value="P:protein ubiquitination"/>
    <property type="evidence" value="ECO:0007669"/>
    <property type="project" value="InterPro"/>
</dbReference>
<evidence type="ECO:0000259" key="18">
    <source>
        <dbReference type="PROSITE" id="PS50089"/>
    </source>
</evidence>
<dbReference type="FunFam" id="3.30.40.10:FF:000187">
    <property type="entry name" value="E3 ubiquitin-protein ligase ATL6"/>
    <property type="match status" value="1"/>
</dbReference>
<evidence type="ECO:0000256" key="15">
    <source>
        <dbReference type="SAM" id="MobiDB-lite"/>
    </source>
</evidence>
<feature type="region of interest" description="Disordered" evidence="15">
    <location>
        <begin position="170"/>
        <end position="204"/>
    </location>
</feature>
<keyword evidence="10" id="KW-0862">Zinc</keyword>
<dbReference type="EC" id="2.3.2.27" evidence="4"/>
<dbReference type="SMART" id="SM00184">
    <property type="entry name" value="RING"/>
    <property type="match status" value="1"/>
</dbReference>
<comment type="subcellular location">
    <subcellularLocation>
        <location evidence="2">Membrane</location>
        <topology evidence="2">Single-pass membrane protein</topology>
    </subcellularLocation>
</comment>
<keyword evidence="17" id="KW-0732">Signal</keyword>
<evidence type="ECO:0000256" key="3">
    <source>
        <dbReference type="ARBA" id="ARBA00004906"/>
    </source>
</evidence>
<evidence type="ECO:0000256" key="11">
    <source>
        <dbReference type="ARBA" id="ARBA00022989"/>
    </source>
</evidence>
<dbReference type="GO" id="GO:0016020">
    <property type="term" value="C:membrane"/>
    <property type="evidence" value="ECO:0007669"/>
    <property type="project" value="UniProtKB-SubCell"/>
</dbReference>
<protein>
    <recommendedName>
        <fullName evidence="4">RING-type E3 ubiquitin transferase</fullName>
        <ecNumber evidence="4">2.3.2.27</ecNumber>
    </recommendedName>
</protein>
<dbReference type="InterPro" id="IPR044600">
    <property type="entry name" value="ATL1/ATL16-like"/>
</dbReference>
<comment type="caution">
    <text evidence="19">The sequence shown here is derived from an EMBL/GenBank/DDBJ whole genome shotgun (WGS) entry which is preliminary data.</text>
</comment>
<name>A0A9W7GZ42_HIBTR</name>
<gene>
    <name evidence="19" type="ORF">HRI_000438500</name>
</gene>
<dbReference type="OrthoDB" id="8062037at2759"/>
<dbReference type="Proteomes" id="UP001165190">
    <property type="component" value="Unassembled WGS sequence"/>
</dbReference>
<dbReference type="EMBL" id="BSYR01000005">
    <property type="protein sequence ID" value="GMI67692.1"/>
    <property type="molecule type" value="Genomic_DNA"/>
</dbReference>
<reference evidence="19" key="1">
    <citation type="submission" date="2023-05" db="EMBL/GenBank/DDBJ databases">
        <title>Genome and transcriptome analyses reveal genes involved in the formation of fine ridges on petal epidermal cells in Hibiscus trionum.</title>
        <authorList>
            <person name="Koshimizu S."/>
            <person name="Masuda S."/>
            <person name="Ishii T."/>
            <person name="Shirasu K."/>
            <person name="Hoshino A."/>
            <person name="Arita M."/>
        </authorList>
    </citation>
    <scope>NUCLEOTIDE SEQUENCE</scope>
    <source>
        <strain evidence="19">Hamamatsu line</strain>
    </source>
</reference>
<keyword evidence="5" id="KW-0808">Transferase</keyword>
<evidence type="ECO:0000256" key="13">
    <source>
        <dbReference type="ARBA" id="ARBA00024209"/>
    </source>
</evidence>
<keyword evidence="11 16" id="KW-1133">Transmembrane helix</keyword>
<evidence type="ECO:0000256" key="5">
    <source>
        <dbReference type="ARBA" id="ARBA00022679"/>
    </source>
</evidence>
<dbReference type="InterPro" id="IPR013083">
    <property type="entry name" value="Znf_RING/FYVE/PHD"/>
</dbReference>
<keyword evidence="9" id="KW-0833">Ubl conjugation pathway</keyword>
<evidence type="ECO:0000256" key="9">
    <source>
        <dbReference type="ARBA" id="ARBA00022786"/>
    </source>
</evidence>
<dbReference type="PANTHER" id="PTHR46913:SF1">
    <property type="entry name" value="RING-H2 FINGER PROTEIN ATL16"/>
    <property type="match status" value="1"/>
</dbReference>
<dbReference type="PANTHER" id="PTHR46913">
    <property type="entry name" value="RING-H2 FINGER PROTEIN ATL16"/>
    <property type="match status" value="1"/>
</dbReference>
<dbReference type="GO" id="GO:0061630">
    <property type="term" value="F:ubiquitin protein ligase activity"/>
    <property type="evidence" value="ECO:0007669"/>
    <property type="project" value="UniProtKB-EC"/>
</dbReference>
<keyword evidence="6 16" id="KW-0812">Transmembrane</keyword>
<feature type="domain" description="RING-type" evidence="18">
    <location>
        <begin position="118"/>
        <end position="160"/>
    </location>
</feature>
<keyword evidence="7" id="KW-0479">Metal-binding</keyword>